<proteinExistence type="predicted"/>
<dbReference type="AlphaFoldDB" id="A0A3M2M5D2"/>
<reference evidence="1 2" key="1">
    <citation type="submission" date="2018-10" db="EMBL/GenBank/DDBJ databases">
        <title>Isolation from soil.</title>
        <authorList>
            <person name="Hu J."/>
        </authorList>
    </citation>
    <scope>NUCLEOTIDE SEQUENCE [LARGE SCALE GENOMIC DNA]</scope>
    <source>
        <strain evidence="1 2">NEAU-Ht49</strain>
    </source>
</reference>
<evidence type="ECO:0000313" key="2">
    <source>
        <dbReference type="Proteomes" id="UP000282674"/>
    </source>
</evidence>
<sequence length="186" mass="21051">MSSQPHIVLPWVVRRTRLPLLSLRCVDCGSESATTGEGRFRVNSNGKLVDVWLLVRCVSCNRTGKLTVHDRVPVRSLDPAVFRGYRVNDPGLVASTLLDPLLARRNRFTLDWTGAWRLDTPSPWLDEAWPVRVEVRFEDPVPVRPDRLIARVVGLSRAEALRRIKSETPLRRPTSTGFTFDVMPGD</sequence>
<dbReference type="EMBL" id="RFFG01000016">
    <property type="protein sequence ID" value="RMI44897.1"/>
    <property type="molecule type" value="Genomic_DNA"/>
</dbReference>
<gene>
    <name evidence="1" type="ORF">EBO15_11500</name>
</gene>
<name>A0A3M2M5D2_9ACTN</name>
<dbReference type="OrthoDB" id="9810886at2"/>
<accession>A0A3M2M5D2</accession>
<protein>
    <submittedName>
        <fullName evidence="1">DUF1062 domain-containing protein</fullName>
    </submittedName>
</protein>
<evidence type="ECO:0000313" key="1">
    <source>
        <dbReference type="EMBL" id="RMI44897.1"/>
    </source>
</evidence>
<organism evidence="1 2">
    <name type="scientific">Actinomadura harenae</name>
    <dbReference type="NCBI Taxonomy" id="2483351"/>
    <lineage>
        <taxon>Bacteria</taxon>
        <taxon>Bacillati</taxon>
        <taxon>Actinomycetota</taxon>
        <taxon>Actinomycetes</taxon>
        <taxon>Streptosporangiales</taxon>
        <taxon>Thermomonosporaceae</taxon>
        <taxon>Actinomadura</taxon>
    </lineage>
</organism>
<dbReference type="InterPro" id="IPR009412">
    <property type="entry name" value="DUF1062"/>
</dbReference>
<dbReference type="Pfam" id="PF06353">
    <property type="entry name" value="DUF1062"/>
    <property type="match status" value="1"/>
</dbReference>
<keyword evidence="2" id="KW-1185">Reference proteome</keyword>
<comment type="caution">
    <text evidence="1">The sequence shown here is derived from an EMBL/GenBank/DDBJ whole genome shotgun (WGS) entry which is preliminary data.</text>
</comment>
<dbReference type="Proteomes" id="UP000282674">
    <property type="component" value="Unassembled WGS sequence"/>
</dbReference>